<evidence type="ECO:0000313" key="7">
    <source>
        <dbReference type="Proteomes" id="UP000315010"/>
    </source>
</evidence>
<keyword evidence="7" id="KW-1185">Reference proteome</keyword>
<evidence type="ECO:0000256" key="4">
    <source>
        <dbReference type="SAM" id="SignalP"/>
    </source>
</evidence>
<reference evidence="6 7" key="1">
    <citation type="submission" date="2019-02" db="EMBL/GenBank/DDBJ databases">
        <title>Deep-cultivation of Planctomycetes and their phenomic and genomic characterization uncovers novel biology.</title>
        <authorList>
            <person name="Wiegand S."/>
            <person name="Jogler M."/>
            <person name="Boedeker C."/>
            <person name="Pinto D."/>
            <person name="Vollmers J."/>
            <person name="Rivas-Marin E."/>
            <person name="Kohn T."/>
            <person name="Peeters S.H."/>
            <person name="Heuer A."/>
            <person name="Rast P."/>
            <person name="Oberbeckmann S."/>
            <person name="Bunk B."/>
            <person name="Jeske O."/>
            <person name="Meyerdierks A."/>
            <person name="Storesund J.E."/>
            <person name="Kallscheuer N."/>
            <person name="Luecker S."/>
            <person name="Lage O.M."/>
            <person name="Pohl T."/>
            <person name="Merkel B.J."/>
            <person name="Hornburger P."/>
            <person name="Mueller R.-W."/>
            <person name="Bruemmer F."/>
            <person name="Labrenz M."/>
            <person name="Spormann A.M."/>
            <person name="Op Den Camp H."/>
            <person name="Overmann J."/>
            <person name="Amann R."/>
            <person name="Jetten M.S.M."/>
            <person name="Mascher T."/>
            <person name="Medema M.H."/>
            <person name="Devos D.P."/>
            <person name="Kaster A.-K."/>
            <person name="Ovreas L."/>
            <person name="Rohde M."/>
            <person name="Galperin M.Y."/>
            <person name="Jogler C."/>
        </authorList>
    </citation>
    <scope>NUCLEOTIDE SEQUENCE [LARGE SCALE GENOMIC DNA]</scope>
    <source>
        <strain evidence="6 7">CA13</strain>
    </source>
</reference>
<comment type="caution">
    <text evidence="6">The sequence shown here is derived from an EMBL/GenBank/DDBJ whole genome shotgun (WGS) entry which is preliminary data.</text>
</comment>
<name>A0A5C5Z405_9BACT</name>
<dbReference type="Gene3D" id="3.40.50.1820">
    <property type="entry name" value="alpha/beta hydrolase"/>
    <property type="match status" value="1"/>
</dbReference>
<protein>
    <submittedName>
        <fullName evidence="6">Acetyl esterase</fullName>
    </submittedName>
</protein>
<dbReference type="GO" id="GO:0004806">
    <property type="term" value="F:triacylglycerol lipase activity"/>
    <property type="evidence" value="ECO:0007669"/>
    <property type="project" value="TreeGrafter"/>
</dbReference>
<dbReference type="RefSeq" id="WP_146397545.1">
    <property type="nucleotide sequence ID" value="NZ_SJPJ01000001.1"/>
</dbReference>
<proteinExistence type="inferred from homology"/>
<feature type="region of interest" description="Disordered" evidence="3">
    <location>
        <begin position="24"/>
        <end position="46"/>
    </location>
</feature>
<keyword evidence="4" id="KW-0732">Signal</keyword>
<comment type="similarity">
    <text evidence="1">Belongs to the 'GDXG' lipolytic enzyme family.</text>
</comment>
<evidence type="ECO:0000259" key="5">
    <source>
        <dbReference type="Pfam" id="PF20434"/>
    </source>
</evidence>
<dbReference type="Pfam" id="PF20434">
    <property type="entry name" value="BD-FAE"/>
    <property type="match status" value="1"/>
</dbReference>
<feature type="domain" description="BD-FAE-like" evidence="5">
    <location>
        <begin position="72"/>
        <end position="267"/>
    </location>
</feature>
<dbReference type="PANTHER" id="PTHR48081">
    <property type="entry name" value="AB HYDROLASE SUPERFAMILY PROTEIN C4A8.06C"/>
    <property type="match status" value="1"/>
</dbReference>
<dbReference type="OrthoDB" id="265201at2"/>
<accession>A0A5C5Z405</accession>
<sequence precursor="true">MVKLSATLLICFGCVSTHALANPNQHDAAKTKSTSQTTNDRASTGYDPSIPAVTIANVRYGDHSRHTLDFWKAESDEPTPLVFVIHGGGWRGGSSQQKLHKLVDTARLLENGISVVSIHYRLMKHAQDVQPPVKAPLEDAAMALQFVRSKSADWNIDKTRIGAAGGSAGACSCLWIGYHKDLADPNSAAPVARESSRPNFLAVTRPQTTLDPVQMKEWIANSTYGAHAFNLNDFEAFIAARDKILPWIREYSPYELLTSDDPPTYMIFTVAPSENRVEKDPTHSAIFGVKLKERCDELGVQCEVCYPGAPNVQHKSPTEYLINKLQSPEK</sequence>
<dbReference type="EMBL" id="SJPJ01000001">
    <property type="protein sequence ID" value="TWT81561.1"/>
    <property type="molecule type" value="Genomic_DNA"/>
</dbReference>
<dbReference type="AlphaFoldDB" id="A0A5C5Z405"/>
<dbReference type="InterPro" id="IPR050300">
    <property type="entry name" value="GDXG_lipolytic_enzyme"/>
</dbReference>
<gene>
    <name evidence="6" type="ORF">CA13_30140</name>
</gene>
<evidence type="ECO:0000256" key="2">
    <source>
        <dbReference type="ARBA" id="ARBA00022801"/>
    </source>
</evidence>
<evidence type="ECO:0000256" key="1">
    <source>
        <dbReference type="ARBA" id="ARBA00010515"/>
    </source>
</evidence>
<dbReference type="PANTHER" id="PTHR48081:SF30">
    <property type="entry name" value="ACETYL-HYDROLASE LIPR-RELATED"/>
    <property type="match status" value="1"/>
</dbReference>
<feature type="chain" id="PRO_5022996684" evidence="4">
    <location>
        <begin position="22"/>
        <end position="330"/>
    </location>
</feature>
<feature type="signal peptide" evidence="4">
    <location>
        <begin position="1"/>
        <end position="21"/>
    </location>
</feature>
<dbReference type="InterPro" id="IPR049492">
    <property type="entry name" value="BD-FAE-like_dom"/>
</dbReference>
<keyword evidence="2" id="KW-0378">Hydrolase</keyword>
<dbReference type="SUPFAM" id="SSF53474">
    <property type="entry name" value="alpha/beta-Hydrolases"/>
    <property type="match status" value="1"/>
</dbReference>
<feature type="compositionally biased region" description="Polar residues" evidence="3">
    <location>
        <begin position="31"/>
        <end position="42"/>
    </location>
</feature>
<dbReference type="Proteomes" id="UP000315010">
    <property type="component" value="Unassembled WGS sequence"/>
</dbReference>
<evidence type="ECO:0000313" key="6">
    <source>
        <dbReference type="EMBL" id="TWT81561.1"/>
    </source>
</evidence>
<dbReference type="InterPro" id="IPR029058">
    <property type="entry name" value="AB_hydrolase_fold"/>
</dbReference>
<evidence type="ECO:0000256" key="3">
    <source>
        <dbReference type="SAM" id="MobiDB-lite"/>
    </source>
</evidence>
<organism evidence="6 7">
    <name type="scientific">Novipirellula herctigrandis</name>
    <dbReference type="NCBI Taxonomy" id="2527986"/>
    <lineage>
        <taxon>Bacteria</taxon>
        <taxon>Pseudomonadati</taxon>
        <taxon>Planctomycetota</taxon>
        <taxon>Planctomycetia</taxon>
        <taxon>Pirellulales</taxon>
        <taxon>Pirellulaceae</taxon>
        <taxon>Novipirellula</taxon>
    </lineage>
</organism>